<feature type="compositionally biased region" description="Low complexity" evidence="1">
    <location>
        <begin position="9"/>
        <end position="23"/>
    </location>
</feature>
<feature type="region of interest" description="Disordered" evidence="1">
    <location>
        <begin position="207"/>
        <end position="231"/>
    </location>
</feature>
<evidence type="ECO:0000313" key="3">
    <source>
        <dbReference type="Proteomes" id="UP001479436"/>
    </source>
</evidence>
<gene>
    <name evidence="2" type="ORF">K7432_005300</name>
</gene>
<comment type="caution">
    <text evidence="2">The sequence shown here is derived from an EMBL/GenBank/DDBJ whole genome shotgun (WGS) entry which is preliminary data.</text>
</comment>
<dbReference type="EMBL" id="JASJQH010007080">
    <property type="protein sequence ID" value="KAK9718728.1"/>
    <property type="molecule type" value="Genomic_DNA"/>
</dbReference>
<proteinExistence type="predicted"/>
<keyword evidence="3" id="KW-1185">Reference proteome</keyword>
<protein>
    <submittedName>
        <fullName evidence="2">Uncharacterized protein</fullName>
    </submittedName>
</protein>
<name>A0ABR2W3C2_9FUNG</name>
<dbReference type="Proteomes" id="UP001479436">
    <property type="component" value="Unassembled WGS sequence"/>
</dbReference>
<reference evidence="2 3" key="1">
    <citation type="submission" date="2023-04" db="EMBL/GenBank/DDBJ databases">
        <title>Genome of Basidiobolus ranarum AG-B5.</title>
        <authorList>
            <person name="Stajich J.E."/>
            <person name="Carter-House D."/>
            <person name="Gryganskyi A."/>
        </authorList>
    </citation>
    <scope>NUCLEOTIDE SEQUENCE [LARGE SCALE GENOMIC DNA]</scope>
    <source>
        <strain evidence="2 3">AG-B5</strain>
    </source>
</reference>
<accession>A0ABR2W3C2</accession>
<evidence type="ECO:0000256" key="1">
    <source>
        <dbReference type="SAM" id="MobiDB-lite"/>
    </source>
</evidence>
<sequence length="390" mass="43583">MNPTLQGVTISTTSPSIPQISPPHNSDPATFTIKEEFRPNSCPICKRCLTCPEGSLGVECKCLPQEVRWNRARLQNGFLDFRHKVIVANKPTGVMLIQWLRTKAGTRYNWGEEVTEVNICVRCNSHWMRFKKVANAHTVAECVTRLQAKYCGKCSLHPAGCYINGKRHVPLDSKLYHQWAQFVVNNQYSATEDFLPELFEVESGEATVPDMTGPTHMSDTPTTKRTEHSNGTPVQILPKKIKTEMTQSPSGGAHLTLRNSNLQIFSSEHSPSTTDNFQNLSYNSLSPCTTNQHTEGLATYMSNITTVSVRSNRKLYRPRVAITNTTTFATVLKFAIPTSPPSGLRIRVWNTDGNVEYMPNSLVIEAIKGVEHADLTVTLEPVEPVDFNDF</sequence>
<feature type="region of interest" description="Disordered" evidence="1">
    <location>
        <begin position="1"/>
        <end position="24"/>
    </location>
</feature>
<organism evidence="2 3">
    <name type="scientific">Basidiobolus ranarum</name>
    <dbReference type="NCBI Taxonomy" id="34480"/>
    <lineage>
        <taxon>Eukaryota</taxon>
        <taxon>Fungi</taxon>
        <taxon>Fungi incertae sedis</taxon>
        <taxon>Zoopagomycota</taxon>
        <taxon>Entomophthoromycotina</taxon>
        <taxon>Basidiobolomycetes</taxon>
        <taxon>Basidiobolales</taxon>
        <taxon>Basidiobolaceae</taxon>
        <taxon>Basidiobolus</taxon>
    </lineage>
</organism>
<evidence type="ECO:0000313" key="2">
    <source>
        <dbReference type="EMBL" id="KAK9718728.1"/>
    </source>
</evidence>